<sequence>IHPSTSKVRPIHEAQEPKNKTEQVSLGLLNFYRSFLKDKAIITESLHRLLEKNSEWKRTSAHEKAFAAVKELLSSDSVLVPFNEKFPLILTCDASSYDVGYVLSHLMPNGREAPIAYASRKLTSTDRNYSQLHKEAPSIIADVKKCHYFLYGHTLSLVTDHKPLLRHFNRMKLTPDILSPCMLRWSQMLNAYNFNVINRPGKKIQNADALSRLPLETPKTDIPLPHDVLFLEELYNPSVKADEISQATLRYTVLSRVLNWVIKGWPESEKNVEFCTLIVMNFLFIKIVMRKRIVIPQVLRGRVLDELHISHPRIVKLKSLAR</sequence>
<dbReference type="EMBL" id="BGPR01058620">
    <property type="protein sequence ID" value="GBO34764.1"/>
    <property type="molecule type" value="Genomic_DNA"/>
</dbReference>
<feature type="non-terminal residue" evidence="6">
    <location>
        <position position="1"/>
    </location>
</feature>
<accession>A0A4Y2WDR9</accession>
<evidence type="ECO:0000259" key="5">
    <source>
        <dbReference type="Pfam" id="PF17919"/>
    </source>
</evidence>
<keyword evidence="2" id="KW-0540">Nuclease</keyword>
<dbReference type="OrthoDB" id="6428871at2759"/>
<keyword evidence="1" id="KW-0808">Transferase</keyword>
<feature type="domain" description="Reverse transcriptase/retrotransposon-derived protein RNase H-like" evidence="5">
    <location>
        <begin position="59"/>
        <end position="155"/>
    </location>
</feature>
<keyword evidence="3" id="KW-0255">Endonuclease</keyword>
<evidence type="ECO:0000256" key="2">
    <source>
        <dbReference type="ARBA" id="ARBA00022722"/>
    </source>
</evidence>
<protein>
    <submittedName>
        <fullName evidence="6">Transposon Tf2-9 polyprotein</fullName>
    </submittedName>
</protein>
<keyword evidence="7" id="KW-1185">Reference proteome</keyword>
<dbReference type="InterPro" id="IPR043502">
    <property type="entry name" value="DNA/RNA_pol_sf"/>
</dbReference>
<dbReference type="GO" id="GO:0003964">
    <property type="term" value="F:RNA-directed DNA polymerase activity"/>
    <property type="evidence" value="ECO:0007669"/>
    <property type="project" value="UniProtKB-KW"/>
</dbReference>
<dbReference type="PANTHER" id="PTHR37984:SF12">
    <property type="entry name" value="RIBONUCLEASE H"/>
    <property type="match status" value="1"/>
</dbReference>
<dbReference type="SUPFAM" id="SSF56672">
    <property type="entry name" value="DNA/RNA polymerases"/>
    <property type="match status" value="1"/>
</dbReference>
<organism evidence="6 7">
    <name type="scientific">Araneus ventricosus</name>
    <name type="common">Orbweaver spider</name>
    <name type="synonym">Epeira ventricosa</name>
    <dbReference type="NCBI Taxonomy" id="182803"/>
    <lineage>
        <taxon>Eukaryota</taxon>
        <taxon>Metazoa</taxon>
        <taxon>Ecdysozoa</taxon>
        <taxon>Arthropoda</taxon>
        <taxon>Chelicerata</taxon>
        <taxon>Arachnida</taxon>
        <taxon>Araneae</taxon>
        <taxon>Araneomorphae</taxon>
        <taxon>Entelegynae</taxon>
        <taxon>Araneoidea</taxon>
        <taxon>Araneidae</taxon>
        <taxon>Araneus</taxon>
    </lineage>
</organism>
<evidence type="ECO:0000256" key="3">
    <source>
        <dbReference type="ARBA" id="ARBA00022759"/>
    </source>
</evidence>
<keyword evidence="1" id="KW-0548">Nucleotidyltransferase</keyword>
<proteinExistence type="predicted"/>
<dbReference type="PANTHER" id="PTHR37984">
    <property type="entry name" value="PROTEIN CBG26694"/>
    <property type="match status" value="1"/>
</dbReference>
<comment type="caution">
    <text evidence="6">The sequence shown here is derived from an EMBL/GenBank/DDBJ whole genome shotgun (WGS) entry which is preliminary data.</text>
</comment>
<evidence type="ECO:0000313" key="7">
    <source>
        <dbReference type="Proteomes" id="UP000499080"/>
    </source>
</evidence>
<name>A0A4Y2WDR9_ARAVE</name>
<keyword evidence="3" id="KW-0378">Hydrolase</keyword>
<dbReference type="CDD" id="cd09274">
    <property type="entry name" value="RNase_HI_RT_Ty3"/>
    <property type="match status" value="1"/>
</dbReference>
<reference evidence="6 7" key="1">
    <citation type="journal article" date="2019" name="Sci. Rep.">
        <title>Orb-weaving spider Araneus ventricosus genome elucidates the spidroin gene catalogue.</title>
        <authorList>
            <person name="Kono N."/>
            <person name="Nakamura H."/>
            <person name="Ohtoshi R."/>
            <person name="Moran D.A.P."/>
            <person name="Shinohara A."/>
            <person name="Yoshida Y."/>
            <person name="Fujiwara M."/>
            <person name="Mori M."/>
            <person name="Tomita M."/>
            <person name="Arakawa K."/>
        </authorList>
    </citation>
    <scope>NUCLEOTIDE SEQUENCE [LARGE SCALE GENOMIC DNA]</scope>
</reference>
<dbReference type="InterPro" id="IPR041577">
    <property type="entry name" value="RT_RNaseH_2"/>
</dbReference>
<dbReference type="Gene3D" id="3.30.70.270">
    <property type="match status" value="1"/>
</dbReference>
<evidence type="ECO:0000256" key="4">
    <source>
        <dbReference type="ARBA" id="ARBA00022918"/>
    </source>
</evidence>
<dbReference type="Pfam" id="PF17919">
    <property type="entry name" value="RT_RNaseH_2"/>
    <property type="match status" value="1"/>
</dbReference>
<dbReference type="GO" id="GO:0004519">
    <property type="term" value="F:endonuclease activity"/>
    <property type="evidence" value="ECO:0007669"/>
    <property type="project" value="UniProtKB-KW"/>
</dbReference>
<keyword evidence="4" id="KW-0695">RNA-directed DNA polymerase</keyword>
<dbReference type="FunFam" id="3.10.20.370:FF:000001">
    <property type="entry name" value="Retrovirus-related Pol polyprotein from transposon 17.6-like protein"/>
    <property type="match status" value="1"/>
</dbReference>
<dbReference type="AlphaFoldDB" id="A0A4Y2WDR9"/>
<evidence type="ECO:0000313" key="6">
    <source>
        <dbReference type="EMBL" id="GBO34764.1"/>
    </source>
</evidence>
<dbReference type="InterPro" id="IPR043128">
    <property type="entry name" value="Rev_trsase/Diguanyl_cyclase"/>
</dbReference>
<dbReference type="InterPro" id="IPR050951">
    <property type="entry name" value="Retrovirus_Pol_polyprotein"/>
</dbReference>
<dbReference type="Proteomes" id="UP000499080">
    <property type="component" value="Unassembled WGS sequence"/>
</dbReference>
<gene>
    <name evidence="6" type="primary">Tf2-9_207</name>
    <name evidence="6" type="ORF">AVEN_215278-2_1</name>
</gene>
<evidence type="ECO:0000256" key="1">
    <source>
        <dbReference type="ARBA" id="ARBA00022695"/>
    </source>
</evidence>